<feature type="region of interest" description="Disordered" evidence="2">
    <location>
        <begin position="487"/>
        <end position="549"/>
    </location>
</feature>
<dbReference type="InterPro" id="IPR019861">
    <property type="entry name" value="PorP/SprF_Bacteroidetes"/>
</dbReference>
<keyword evidence="3" id="KW-0732">Signal</keyword>
<feature type="compositionally biased region" description="Low complexity" evidence="2">
    <location>
        <begin position="504"/>
        <end position="549"/>
    </location>
</feature>
<feature type="signal peptide" evidence="3">
    <location>
        <begin position="1"/>
        <end position="23"/>
    </location>
</feature>
<evidence type="ECO:0000313" key="4">
    <source>
        <dbReference type="EMBL" id="QEE48174.1"/>
    </source>
</evidence>
<keyword evidence="5" id="KW-1185">Reference proteome</keyword>
<evidence type="ECO:0000313" key="5">
    <source>
        <dbReference type="Proteomes" id="UP000321222"/>
    </source>
</evidence>
<feature type="chain" id="PRO_5022768967" evidence="3">
    <location>
        <begin position="24"/>
        <end position="780"/>
    </location>
</feature>
<dbReference type="KEGG" id="fak:FUA48_00840"/>
<dbReference type="AlphaFoldDB" id="A0A5B9FM87"/>
<accession>A0A5B9FM87</accession>
<dbReference type="OrthoDB" id="1393025at2"/>
<dbReference type="RefSeq" id="WP_147581676.1">
    <property type="nucleotide sequence ID" value="NZ_CP042831.1"/>
</dbReference>
<evidence type="ECO:0000256" key="2">
    <source>
        <dbReference type="SAM" id="MobiDB-lite"/>
    </source>
</evidence>
<organism evidence="4 5">
    <name type="scientific">Flavobacterium alkalisoli</name>
    <dbReference type="NCBI Taxonomy" id="2602769"/>
    <lineage>
        <taxon>Bacteria</taxon>
        <taxon>Pseudomonadati</taxon>
        <taxon>Bacteroidota</taxon>
        <taxon>Flavobacteriia</taxon>
        <taxon>Flavobacteriales</taxon>
        <taxon>Flavobacteriaceae</taxon>
        <taxon>Flavobacterium</taxon>
    </lineage>
</organism>
<protein>
    <submittedName>
        <fullName evidence="4">Type IX secretion system membrane protein PorP/SprF</fullName>
    </submittedName>
</protein>
<dbReference type="Pfam" id="PF11751">
    <property type="entry name" value="PorP_SprF"/>
    <property type="match status" value="1"/>
</dbReference>
<feature type="compositionally biased region" description="Low complexity" evidence="2">
    <location>
        <begin position="616"/>
        <end position="630"/>
    </location>
</feature>
<dbReference type="Proteomes" id="UP000321222">
    <property type="component" value="Chromosome"/>
</dbReference>
<reference evidence="4 5" key="1">
    <citation type="submission" date="2019-08" db="EMBL/GenBank/DDBJ databases">
        <title>Flavobacterium alkalisoli sp. nov., isolated from rhizosphere soil of Suaeda salsa.</title>
        <authorList>
            <person name="Sun J.-Q."/>
            <person name="Xu L."/>
        </authorList>
    </citation>
    <scope>NUCLEOTIDE SEQUENCE [LARGE SCALE GENOMIC DNA]</scope>
    <source>
        <strain evidence="4 5">XS-5</strain>
    </source>
</reference>
<keyword evidence="1" id="KW-0175">Coiled coil</keyword>
<dbReference type="NCBIfam" id="TIGR03519">
    <property type="entry name" value="T9SS_PorP_fam"/>
    <property type="match status" value="1"/>
</dbReference>
<name>A0A5B9FM87_9FLAO</name>
<feature type="coiled-coil region" evidence="1">
    <location>
        <begin position="308"/>
        <end position="358"/>
    </location>
</feature>
<feature type="compositionally biased region" description="Low complexity" evidence="2">
    <location>
        <begin position="564"/>
        <end position="579"/>
    </location>
</feature>
<proteinExistence type="predicted"/>
<evidence type="ECO:0000256" key="1">
    <source>
        <dbReference type="SAM" id="Coils"/>
    </source>
</evidence>
<sequence length="780" mass="88052">MIKNYHSLFFILVFIAAFTKVSAQDAPVVTFNIPYQNNLKFNRFLYNPAFSFVREDNTYVSLYHRNQWVQFDDSPKVYMLTYTGRFSDKSGLGFGIYQQNVGVITSFGGVANYSYNIRLQERMNLTLGFNIAYYNSGVNKTRTVTGEPDPLILELRNNSLVSIKPGINFNYKDFDLGVYAENVVDYDFKSDEMSEKYTDKTYSMHLMYTHKMVAMKDLFKDSDFNLGLRGKMSELYGFSLNGFLLVNFPRLGWLQTSVDNYYGVGIGAGFHLTKRLSLGYTYERTVKDGLVNLGPSHEIIMSFKLKDKLSLRQQNKKAGDTLAQLEEKLKEDKIAEEAEEEEEEYLEKGADFEKLRMELDEDSQYLLDALIREDSINKINKAEFDNKVKNLKDYAKREQAVKLERAKTEMLNMKRKDPGEEAIEPQTVEDLKKARSGYYVVSTPPNAKSEDEVIIERYDNFTEAALALEKKKEEKIEKNPYLIHVEDSSDAEEENIRRRERENGVSGRSSGKGGQKSSTGSKPKQGSSNPTASRSGNSGNNSEGGNIVNPAAVVTGGAVVAAKMGNNGNTTGNGNNEEGSVMESEMANEAKKANNAEALPPQSNNATAGRPTEVTAGNNANNSGANKSNNQPTNNTKTKANELVPNDTREAKTGSKPPSAQYIRKEEDLTTEQEIKDYYAAKTDLVRQAPKRGDVLMIKDVEPGYYVIANVFSEQENTDKFINKLKDRGIKADFFLNPQNNFRYVYLKKHTSWRDALISYYSNVNNTYFDTVWLMSINVN</sequence>
<feature type="region of interest" description="Disordered" evidence="2">
    <location>
        <begin position="564"/>
        <end position="661"/>
    </location>
</feature>
<gene>
    <name evidence="4" type="ORF">FUA48_00840</name>
</gene>
<feature type="compositionally biased region" description="Basic and acidic residues" evidence="2">
    <location>
        <begin position="494"/>
        <end position="503"/>
    </location>
</feature>
<evidence type="ECO:0000256" key="3">
    <source>
        <dbReference type="SAM" id="SignalP"/>
    </source>
</evidence>
<dbReference type="EMBL" id="CP042831">
    <property type="protein sequence ID" value="QEE48174.1"/>
    <property type="molecule type" value="Genomic_DNA"/>
</dbReference>